<dbReference type="Proteomes" id="UP000076335">
    <property type="component" value="Unassembled WGS sequence"/>
</dbReference>
<dbReference type="EMBL" id="LPVY01000002">
    <property type="protein sequence ID" value="KZB69229.1"/>
    <property type="molecule type" value="Genomic_DNA"/>
</dbReference>
<evidence type="ECO:0000313" key="1">
    <source>
        <dbReference type="EMBL" id="KZB69229.1"/>
    </source>
</evidence>
<comment type="caution">
    <text evidence="1">The sequence shown here is derived from an EMBL/GenBank/DDBJ whole genome shotgun (WGS) entry which is preliminary data.</text>
</comment>
<sequence length="61" mass="6738">MPDPGTAARSLFAPIWRHNPLPFEISAFTIIATNTCIHIHLCMVSVIARPVLAGYVTKTFE</sequence>
<accession>A0A154LB18</accession>
<evidence type="ECO:0000313" key="2">
    <source>
        <dbReference type="Proteomes" id="UP000076335"/>
    </source>
</evidence>
<reference evidence="1 2" key="1">
    <citation type="submission" date="2015-12" db="EMBL/GenBank/DDBJ databases">
        <title>Genome sequence of Thalassospira lucentensis MCCC 1A02072.</title>
        <authorList>
            <person name="Lu L."/>
            <person name="Lai Q."/>
            <person name="Shao Z."/>
            <person name="Qian P."/>
        </authorList>
    </citation>
    <scope>NUCLEOTIDE SEQUENCE [LARGE SCALE GENOMIC DNA]</scope>
    <source>
        <strain evidence="1 2">MCCC 1A02072</strain>
    </source>
</reference>
<protein>
    <submittedName>
        <fullName evidence="1">Uncharacterized protein</fullName>
    </submittedName>
</protein>
<name>A0A154LB18_9PROT</name>
<organism evidence="1 2">
    <name type="scientific">Thalassospira lucentensis</name>
    <dbReference type="NCBI Taxonomy" id="168935"/>
    <lineage>
        <taxon>Bacteria</taxon>
        <taxon>Pseudomonadati</taxon>
        <taxon>Pseudomonadota</taxon>
        <taxon>Alphaproteobacteria</taxon>
        <taxon>Rhodospirillales</taxon>
        <taxon>Thalassospiraceae</taxon>
        <taxon>Thalassospira</taxon>
    </lineage>
</organism>
<gene>
    <name evidence="1" type="ORF">AUP42_10155</name>
</gene>
<dbReference type="AlphaFoldDB" id="A0A154LB18"/>
<proteinExistence type="predicted"/>